<accession>A0A831PQB7</accession>
<dbReference type="InterPro" id="IPR017896">
    <property type="entry name" value="4Fe4S_Fe-S-bd"/>
</dbReference>
<feature type="domain" description="4Fe-4S ferredoxin-type" evidence="8">
    <location>
        <begin position="34"/>
        <end position="60"/>
    </location>
</feature>
<protein>
    <submittedName>
        <fullName evidence="9">4Fe-4S dicluster domain-containing protein</fullName>
    </submittedName>
</protein>
<organism evidence="9">
    <name type="scientific">Mariniphaga anaerophila</name>
    <dbReference type="NCBI Taxonomy" id="1484053"/>
    <lineage>
        <taxon>Bacteria</taxon>
        <taxon>Pseudomonadati</taxon>
        <taxon>Bacteroidota</taxon>
        <taxon>Bacteroidia</taxon>
        <taxon>Marinilabiliales</taxon>
        <taxon>Prolixibacteraceae</taxon>
        <taxon>Mariniphaga</taxon>
    </lineage>
</organism>
<dbReference type="Proteomes" id="UP000886047">
    <property type="component" value="Unassembled WGS sequence"/>
</dbReference>
<evidence type="ECO:0000256" key="6">
    <source>
        <dbReference type="ARBA" id="ARBA00023004"/>
    </source>
</evidence>
<name>A0A831PQB7_9BACT</name>
<keyword evidence="4" id="KW-0677">Repeat</keyword>
<evidence type="ECO:0000259" key="8">
    <source>
        <dbReference type="PROSITE" id="PS51379"/>
    </source>
</evidence>
<keyword evidence="7" id="KW-0411">Iron-sulfur</keyword>
<dbReference type="InterPro" id="IPR050572">
    <property type="entry name" value="Fe-S_Ferredoxin"/>
</dbReference>
<keyword evidence="1" id="KW-0813">Transport</keyword>
<feature type="domain" description="4Fe-4S ferredoxin-type" evidence="8">
    <location>
        <begin position="4"/>
        <end position="33"/>
    </location>
</feature>
<gene>
    <name evidence="9" type="ORF">ENN90_07850</name>
</gene>
<keyword evidence="2" id="KW-0004">4Fe-4S</keyword>
<reference evidence="9" key="1">
    <citation type="journal article" date="2020" name="mSystems">
        <title>Genome- and Community-Level Interaction Insights into Carbon Utilization and Element Cycling Functions of Hydrothermarchaeota in Hydrothermal Sediment.</title>
        <authorList>
            <person name="Zhou Z."/>
            <person name="Liu Y."/>
            <person name="Xu W."/>
            <person name="Pan J."/>
            <person name="Luo Z.H."/>
            <person name="Li M."/>
        </authorList>
    </citation>
    <scope>NUCLEOTIDE SEQUENCE [LARGE SCALE GENOMIC DNA]</scope>
    <source>
        <strain evidence="9">SpSt-1217</strain>
    </source>
</reference>
<evidence type="ECO:0000256" key="1">
    <source>
        <dbReference type="ARBA" id="ARBA00022448"/>
    </source>
</evidence>
<dbReference type="PANTHER" id="PTHR43687:SF6">
    <property type="entry name" value="L-ASPARTATE SEMIALDEHYDE SULFURTRANSFERASE IRON-SULFUR SUBUNIT"/>
    <property type="match status" value="1"/>
</dbReference>
<comment type="caution">
    <text evidence="9">The sequence shown here is derived from an EMBL/GenBank/DDBJ whole genome shotgun (WGS) entry which is preliminary data.</text>
</comment>
<proteinExistence type="predicted"/>
<evidence type="ECO:0000256" key="3">
    <source>
        <dbReference type="ARBA" id="ARBA00022723"/>
    </source>
</evidence>
<dbReference type="PROSITE" id="PS51379">
    <property type="entry name" value="4FE4S_FER_2"/>
    <property type="match status" value="2"/>
</dbReference>
<evidence type="ECO:0000313" key="9">
    <source>
        <dbReference type="EMBL" id="HDR51518.1"/>
    </source>
</evidence>
<keyword evidence="5" id="KW-0249">Electron transport</keyword>
<sequence length="60" mass="6441">MIREIVKIDEELCDGCGQCVPNCHEGALQIIDRKARLVSELMCDGLGACIGHCPQGAITI</sequence>
<keyword evidence="3" id="KW-0479">Metal-binding</keyword>
<keyword evidence="6" id="KW-0408">Iron</keyword>
<dbReference type="SUPFAM" id="SSF54862">
    <property type="entry name" value="4Fe-4S ferredoxins"/>
    <property type="match status" value="1"/>
</dbReference>
<dbReference type="Gene3D" id="3.30.70.20">
    <property type="match status" value="1"/>
</dbReference>
<evidence type="ECO:0000256" key="7">
    <source>
        <dbReference type="ARBA" id="ARBA00023014"/>
    </source>
</evidence>
<feature type="non-terminal residue" evidence="9">
    <location>
        <position position="60"/>
    </location>
</feature>
<dbReference type="Pfam" id="PF13237">
    <property type="entry name" value="Fer4_10"/>
    <property type="match status" value="1"/>
</dbReference>
<dbReference type="PANTHER" id="PTHR43687">
    <property type="entry name" value="ADENYLYLSULFATE REDUCTASE, BETA SUBUNIT"/>
    <property type="match status" value="1"/>
</dbReference>
<evidence type="ECO:0000256" key="5">
    <source>
        <dbReference type="ARBA" id="ARBA00022982"/>
    </source>
</evidence>
<evidence type="ECO:0000256" key="2">
    <source>
        <dbReference type="ARBA" id="ARBA00022485"/>
    </source>
</evidence>
<dbReference type="GO" id="GO:0046872">
    <property type="term" value="F:metal ion binding"/>
    <property type="evidence" value="ECO:0007669"/>
    <property type="project" value="UniProtKB-KW"/>
</dbReference>
<dbReference type="EMBL" id="DSDK01000431">
    <property type="protein sequence ID" value="HDR51518.1"/>
    <property type="molecule type" value="Genomic_DNA"/>
</dbReference>
<dbReference type="GO" id="GO:0051539">
    <property type="term" value="F:4 iron, 4 sulfur cluster binding"/>
    <property type="evidence" value="ECO:0007669"/>
    <property type="project" value="UniProtKB-KW"/>
</dbReference>
<dbReference type="AlphaFoldDB" id="A0A831PQB7"/>
<evidence type="ECO:0000256" key="4">
    <source>
        <dbReference type="ARBA" id="ARBA00022737"/>
    </source>
</evidence>